<organism evidence="1 2">
    <name type="scientific">Trichonephila clavata</name>
    <name type="common">Joro spider</name>
    <name type="synonym">Nephila clavata</name>
    <dbReference type="NCBI Taxonomy" id="2740835"/>
    <lineage>
        <taxon>Eukaryota</taxon>
        <taxon>Metazoa</taxon>
        <taxon>Ecdysozoa</taxon>
        <taxon>Arthropoda</taxon>
        <taxon>Chelicerata</taxon>
        <taxon>Arachnida</taxon>
        <taxon>Araneae</taxon>
        <taxon>Araneomorphae</taxon>
        <taxon>Entelegynae</taxon>
        <taxon>Araneoidea</taxon>
        <taxon>Nephilidae</taxon>
        <taxon>Trichonephila</taxon>
    </lineage>
</organism>
<sequence length="157" mass="17550">MESLLYDKFSPNNINCNLHRVGLVIEKPAKSALLVSSWVSLLKSSSVVKQSEIPSLLIFLIRLIAMGRFLLNKKEVILLRVLEKSVQGSRGLTRRTFTLGGGGMLKEETVEPVKKQPWRTSAGIDGWKGDRHDSSRNITSCSMKDSIVYLGDGWIYV</sequence>
<dbReference type="AlphaFoldDB" id="A0A8X6H5W3"/>
<keyword evidence="2" id="KW-1185">Reference proteome</keyword>
<evidence type="ECO:0000313" key="1">
    <source>
        <dbReference type="EMBL" id="GFR17866.1"/>
    </source>
</evidence>
<accession>A0A8X6H5W3</accession>
<proteinExistence type="predicted"/>
<evidence type="ECO:0000313" key="2">
    <source>
        <dbReference type="Proteomes" id="UP000887116"/>
    </source>
</evidence>
<dbReference type="Proteomes" id="UP000887116">
    <property type="component" value="Unassembled WGS sequence"/>
</dbReference>
<protein>
    <submittedName>
        <fullName evidence="1">Uncharacterized protein</fullName>
    </submittedName>
</protein>
<dbReference type="EMBL" id="BMAO01037462">
    <property type="protein sequence ID" value="GFR17866.1"/>
    <property type="molecule type" value="Genomic_DNA"/>
</dbReference>
<gene>
    <name evidence="1" type="ORF">TNCT_69301</name>
</gene>
<name>A0A8X6H5W3_TRICU</name>
<comment type="caution">
    <text evidence="1">The sequence shown here is derived from an EMBL/GenBank/DDBJ whole genome shotgun (WGS) entry which is preliminary data.</text>
</comment>
<reference evidence="1" key="1">
    <citation type="submission" date="2020-07" db="EMBL/GenBank/DDBJ databases">
        <title>Multicomponent nature underlies the extraordinary mechanical properties of spider dragline silk.</title>
        <authorList>
            <person name="Kono N."/>
            <person name="Nakamura H."/>
            <person name="Mori M."/>
            <person name="Yoshida Y."/>
            <person name="Ohtoshi R."/>
            <person name="Malay A.D."/>
            <person name="Moran D.A.P."/>
            <person name="Tomita M."/>
            <person name="Numata K."/>
            <person name="Arakawa K."/>
        </authorList>
    </citation>
    <scope>NUCLEOTIDE SEQUENCE</scope>
</reference>